<gene>
    <name evidence="8" type="ORF">Zmor_010194</name>
</gene>
<comment type="similarity">
    <text evidence="1 4">Belongs to the glycosyl hydrolase 31 family.</text>
</comment>
<evidence type="ECO:0000313" key="9">
    <source>
        <dbReference type="Proteomes" id="UP001168821"/>
    </source>
</evidence>
<feature type="chain" id="PRO_5041330529" evidence="5">
    <location>
        <begin position="19"/>
        <end position="632"/>
    </location>
</feature>
<reference evidence="8" key="1">
    <citation type="journal article" date="2023" name="G3 (Bethesda)">
        <title>Whole genome assemblies of Zophobas morio and Tenebrio molitor.</title>
        <authorList>
            <person name="Kaur S."/>
            <person name="Stinson S.A."/>
            <person name="diCenzo G.C."/>
        </authorList>
    </citation>
    <scope>NUCLEOTIDE SEQUENCE</scope>
    <source>
        <strain evidence="8">QUZm001</strain>
    </source>
</reference>
<evidence type="ECO:0000256" key="5">
    <source>
        <dbReference type="SAM" id="SignalP"/>
    </source>
</evidence>
<keyword evidence="5" id="KW-0732">Signal</keyword>
<dbReference type="InterPro" id="IPR050985">
    <property type="entry name" value="Alpha-glycosidase_related"/>
</dbReference>
<keyword evidence="2 4" id="KW-0378">Hydrolase</keyword>
<evidence type="ECO:0000259" key="6">
    <source>
        <dbReference type="Pfam" id="PF01055"/>
    </source>
</evidence>
<evidence type="ECO:0000256" key="1">
    <source>
        <dbReference type="ARBA" id="ARBA00007806"/>
    </source>
</evidence>
<evidence type="ECO:0000313" key="8">
    <source>
        <dbReference type="EMBL" id="KAJ3658459.1"/>
    </source>
</evidence>
<evidence type="ECO:0000256" key="4">
    <source>
        <dbReference type="RuleBase" id="RU361185"/>
    </source>
</evidence>
<sequence>MTIKIIVCLLCLFAQTKSLQLINSNDDNVKLEITDGDQTTISLTLGDAVKISGQIGQGRNLDFSQDCDGASSCSLQIDDVSLSIDSIDSGFNIAWQTSNTATTFQDCLDLQPSDTNWFGGPEKWQANWPIENVSFQNRMYTVLKSDNACFAERYWLNSKGGYVFVGDKVPLYLDQNNEVPGSICFKGAATDAYSERDQVTLDYNLVVKGDSKEAHLHAVNNFLGKPQAHPDEWVIRHPIWTTWAKYKNNINDDVVVAFGQEIADQGFTGQIEIDDFWETCYGSLVFNDNQFANINGTVQTLKDLGFTVTLWTHPFVNDDCEEPKQYGQSNGFFVKSKNDGSDETNWWDGNPAHLIDFTQEGARNWFTDRLKTLQDLHGIDSFKFDAGESDWTPPNPVLNADVEESPNVVTSSYVRTCAEFGDMLEVRTGWRTQDLGILVRMADKDSSWSLNNGLHSIITTLLLFNINGYGFVLPDMIGGNGYGDPPSPELIARWTQANTFMPSMQFSFLPWEITSDDFDGVAIIKKFVALHDEYTDSILNAMENSISTGTPVNPPIWWADPTNPDALKSNDQYLVGEEILVAPVIEEGATSRNIVIPAGTWKDGNDGTIYEGPQILTDYPAPIDVLPFFIKQ</sequence>
<dbReference type="SUPFAM" id="SSF51011">
    <property type="entry name" value="Glycosyl hydrolase domain"/>
    <property type="match status" value="1"/>
</dbReference>
<dbReference type="Pfam" id="PF21365">
    <property type="entry name" value="Glyco_hydro_31_3rd"/>
    <property type="match status" value="1"/>
</dbReference>
<dbReference type="PANTHER" id="PTHR43053">
    <property type="entry name" value="GLYCOSIDASE FAMILY 31"/>
    <property type="match status" value="1"/>
</dbReference>
<dbReference type="AlphaFoldDB" id="A0AA38INV9"/>
<dbReference type="InterPro" id="IPR048395">
    <property type="entry name" value="Glyco_hydro_31_C"/>
</dbReference>
<dbReference type="InterPro" id="IPR017853">
    <property type="entry name" value="GH"/>
</dbReference>
<dbReference type="GO" id="GO:0005975">
    <property type="term" value="P:carbohydrate metabolic process"/>
    <property type="evidence" value="ECO:0007669"/>
    <property type="project" value="InterPro"/>
</dbReference>
<protein>
    <submittedName>
        <fullName evidence="8">Uncharacterized protein</fullName>
    </submittedName>
</protein>
<dbReference type="InterPro" id="IPR000322">
    <property type="entry name" value="Glyco_hydro_31_TIM"/>
</dbReference>
<evidence type="ECO:0000256" key="2">
    <source>
        <dbReference type="ARBA" id="ARBA00022801"/>
    </source>
</evidence>
<keyword evidence="9" id="KW-1185">Reference proteome</keyword>
<dbReference type="GO" id="GO:0004553">
    <property type="term" value="F:hydrolase activity, hydrolyzing O-glycosyl compounds"/>
    <property type="evidence" value="ECO:0007669"/>
    <property type="project" value="InterPro"/>
</dbReference>
<organism evidence="8 9">
    <name type="scientific">Zophobas morio</name>
    <dbReference type="NCBI Taxonomy" id="2755281"/>
    <lineage>
        <taxon>Eukaryota</taxon>
        <taxon>Metazoa</taxon>
        <taxon>Ecdysozoa</taxon>
        <taxon>Arthropoda</taxon>
        <taxon>Hexapoda</taxon>
        <taxon>Insecta</taxon>
        <taxon>Pterygota</taxon>
        <taxon>Neoptera</taxon>
        <taxon>Endopterygota</taxon>
        <taxon>Coleoptera</taxon>
        <taxon>Polyphaga</taxon>
        <taxon>Cucujiformia</taxon>
        <taxon>Tenebrionidae</taxon>
        <taxon>Zophobas</taxon>
    </lineage>
</organism>
<dbReference type="Gene3D" id="3.20.20.80">
    <property type="entry name" value="Glycosidases"/>
    <property type="match status" value="1"/>
</dbReference>
<dbReference type="CDD" id="cd06592">
    <property type="entry name" value="GH31_NET37"/>
    <property type="match status" value="1"/>
</dbReference>
<feature type="domain" description="Glycoside hydrolase family 31 TIM barrel" evidence="6">
    <location>
        <begin position="274"/>
        <end position="505"/>
    </location>
</feature>
<evidence type="ECO:0000256" key="3">
    <source>
        <dbReference type="ARBA" id="ARBA00023295"/>
    </source>
</evidence>
<dbReference type="Gene3D" id="2.60.40.1180">
    <property type="entry name" value="Golgi alpha-mannosidase II"/>
    <property type="match status" value="1"/>
</dbReference>
<proteinExistence type="inferred from homology"/>
<dbReference type="Proteomes" id="UP001168821">
    <property type="component" value="Unassembled WGS sequence"/>
</dbReference>
<dbReference type="EMBL" id="JALNTZ010000003">
    <property type="protein sequence ID" value="KAJ3658459.1"/>
    <property type="molecule type" value="Genomic_DNA"/>
</dbReference>
<dbReference type="Pfam" id="PF01055">
    <property type="entry name" value="Glyco_hydro_31_2nd"/>
    <property type="match status" value="1"/>
</dbReference>
<accession>A0AA38INV9</accession>
<dbReference type="SUPFAM" id="SSF51445">
    <property type="entry name" value="(Trans)glycosidases"/>
    <property type="match status" value="1"/>
</dbReference>
<feature type="signal peptide" evidence="5">
    <location>
        <begin position="1"/>
        <end position="18"/>
    </location>
</feature>
<dbReference type="InterPro" id="IPR013780">
    <property type="entry name" value="Glyco_hydro_b"/>
</dbReference>
<dbReference type="PANTHER" id="PTHR43053:SF4">
    <property type="entry name" value="MYOGENESIS-REGULATING GLYCOSIDASE"/>
    <property type="match status" value="1"/>
</dbReference>
<keyword evidence="3 4" id="KW-0326">Glycosidase</keyword>
<comment type="caution">
    <text evidence="8">The sequence shown here is derived from an EMBL/GenBank/DDBJ whole genome shotgun (WGS) entry which is preliminary data.</text>
</comment>
<name>A0AA38INV9_9CUCU</name>
<feature type="domain" description="Glycosyl hydrolase family 31 C-terminal" evidence="7">
    <location>
        <begin position="549"/>
        <end position="632"/>
    </location>
</feature>
<evidence type="ECO:0000259" key="7">
    <source>
        <dbReference type="Pfam" id="PF21365"/>
    </source>
</evidence>